<reference evidence="17 18" key="1">
    <citation type="submission" date="2016-10" db="EMBL/GenBank/DDBJ databases">
        <authorList>
            <person name="de Groot N.N."/>
        </authorList>
    </citation>
    <scope>NUCLEOTIDE SEQUENCE [LARGE SCALE GENOMIC DNA]</scope>
    <source>
        <strain evidence="17 18">CCM7597</strain>
    </source>
</reference>
<keyword evidence="8 14" id="KW-0963">Cytoplasm</keyword>
<gene>
    <name evidence="14" type="primary">rnhC</name>
    <name evidence="17" type="ORF">SAMN05421743_105126</name>
</gene>
<dbReference type="CDD" id="cd14796">
    <property type="entry name" value="RNAse_HIII_N"/>
    <property type="match status" value="1"/>
</dbReference>
<feature type="binding site" evidence="14 15">
    <location>
        <position position="97"/>
    </location>
    <ligand>
        <name>a divalent metal cation</name>
        <dbReference type="ChEBI" id="CHEBI:60240"/>
    </ligand>
</feature>
<evidence type="ECO:0000256" key="9">
    <source>
        <dbReference type="ARBA" id="ARBA00022722"/>
    </source>
</evidence>
<dbReference type="Pfam" id="PF11858">
    <property type="entry name" value="DUF3378"/>
    <property type="match status" value="1"/>
</dbReference>
<evidence type="ECO:0000256" key="7">
    <source>
        <dbReference type="ARBA" id="ARBA00021407"/>
    </source>
</evidence>
<dbReference type="PANTHER" id="PTHR10954">
    <property type="entry name" value="RIBONUCLEASE H2 SUBUNIT A"/>
    <property type="match status" value="1"/>
</dbReference>
<dbReference type="PIRSF" id="PIRSF037748">
    <property type="entry name" value="RnhC"/>
    <property type="match status" value="1"/>
</dbReference>
<keyword evidence="11 14" id="KW-0255">Endonuclease</keyword>
<organism evidence="17 18">
    <name type="scientific">Thalassobacillus cyri</name>
    <dbReference type="NCBI Taxonomy" id="571932"/>
    <lineage>
        <taxon>Bacteria</taxon>
        <taxon>Bacillati</taxon>
        <taxon>Bacillota</taxon>
        <taxon>Bacilli</taxon>
        <taxon>Bacillales</taxon>
        <taxon>Bacillaceae</taxon>
        <taxon>Thalassobacillus</taxon>
    </lineage>
</organism>
<dbReference type="PANTHER" id="PTHR10954:SF23">
    <property type="entry name" value="RIBONUCLEASE"/>
    <property type="match status" value="1"/>
</dbReference>
<comment type="subcellular location">
    <subcellularLocation>
        <location evidence="4 14">Cytoplasm</location>
    </subcellularLocation>
</comment>
<dbReference type="Pfam" id="PF01351">
    <property type="entry name" value="RNase_HII"/>
    <property type="match status" value="1"/>
</dbReference>
<evidence type="ECO:0000256" key="8">
    <source>
        <dbReference type="ARBA" id="ARBA00022490"/>
    </source>
</evidence>
<dbReference type="HAMAP" id="MF_00053">
    <property type="entry name" value="RNase_HIII"/>
    <property type="match status" value="1"/>
</dbReference>
<dbReference type="InterPro" id="IPR024568">
    <property type="entry name" value="RNase_HIII_N"/>
</dbReference>
<evidence type="ECO:0000256" key="2">
    <source>
        <dbReference type="ARBA" id="ARBA00001946"/>
    </source>
</evidence>
<dbReference type="InterPro" id="IPR036397">
    <property type="entry name" value="RNaseH_sf"/>
</dbReference>
<dbReference type="RefSeq" id="WP_093044248.1">
    <property type="nucleotide sequence ID" value="NZ_FNQR01000005.1"/>
</dbReference>
<dbReference type="InterPro" id="IPR024567">
    <property type="entry name" value="RNase_HII/HIII_dom"/>
</dbReference>
<evidence type="ECO:0000256" key="14">
    <source>
        <dbReference type="HAMAP-Rule" id="MF_00053"/>
    </source>
</evidence>
<proteinExistence type="inferred from homology"/>
<comment type="cofactor">
    <cofactor evidence="14 15">
        <name>Mn(2+)</name>
        <dbReference type="ChEBI" id="CHEBI:29035"/>
    </cofactor>
    <cofactor evidence="14 15">
        <name>Mg(2+)</name>
        <dbReference type="ChEBI" id="CHEBI:18420"/>
    </cofactor>
    <text evidence="14 15">Manganese or magnesium. Binds 1 divalent metal ion per monomer in the absence of substrate. May bind a second metal ion after substrate binding.</text>
</comment>
<comment type="similarity">
    <text evidence="5 14">Belongs to the RNase HII family. RnhC subfamily.</text>
</comment>
<evidence type="ECO:0000313" key="17">
    <source>
        <dbReference type="EMBL" id="SEA50845.1"/>
    </source>
</evidence>
<evidence type="ECO:0000256" key="1">
    <source>
        <dbReference type="ARBA" id="ARBA00000077"/>
    </source>
</evidence>
<dbReference type="GO" id="GO:0003723">
    <property type="term" value="F:RNA binding"/>
    <property type="evidence" value="ECO:0007669"/>
    <property type="project" value="UniProtKB-UniRule"/>
</dbReference>
<dbReference type="InterPro" id="IPR012295">
    <property type="entry name" value="TBP_dom_sf"/>
</dbReference>
<keyword evidence="10 14" id="KW-0479">Metal-binding</keyword>
<evidence type="ECO:0000256" key="12">
    <source>
        <dbReference type="ARBA" id="ARBA00022801"/>
    </source>
</evidence>
<dbReference type="GO" id="GO:0000287">
    <property type="term" value="F:magnesium ion binding"/>
    <property type="evidence" value="ECO:0007669"/>
    <property type="project" value="UniProtKB-UniRule"/>
</dbReference>
<dbReference type="Gene3D" id="3.30.310.10">
    <property type="entry name" value="TATA-Binding Protein"/>
    <property type="match status" value="1"/>
</dbReference>
<dbReference type="EMBL" id="FNQR01000005">
    <property type="protein sequence ID" value="SEA50845.1"/>
    <property type="molecule type" value="Genomic_DNA"/>
</dbReference>
<evidence type="ECO:0000256" key="3">
    <source>
        <dbReference type="ARBA" id="ARBA00004065"/>
    </source>
</evidence>
<keyword evidence="13 14" id="KW-0460">Magnesium</keyword>
<dbReference type="InterPro" id="IPR004641">
    <property type="entry name" value="RNase_HIII"/>
</dbReference>
<keyword evidence="12 14" id="KW-0378">Hydrolase</keyword>
<dbReference type="Proteomes" id="UP000198584">
    <property type="component" value="Unassembled WGS sequence"/>
</dbReference>
<evidence type="ECO:0000256" key="13">
    <source>
        <dbReference type="ARBA" id="ARBA00022842"/>
    </source>
</evidence>
<sequence>MGQVVLKVTKHTLNKMKNYYKEQIKPDMPPAALFVAKTPGSTITAYQSGKVLFQGKSPEDEAAKWGKADQPVKTKVKKQHAYHPPESLFTSSHIGSDEAGTGDYFGPITVAAAYVKKDQVPLLKELGVKDSKHLTDDKIRSIAKDIVHLEIPYTLLKLDNKKYNKLQAKGWSQGKMKTMLHHHALEKLLEKIKPEHPDGILVDQFSEPEVYKRHLATEGNKLQENVYFMTKAESYSIAVATGSILARASFVKAIEALSTELGLTVPKGASLQVDRTAAAIIKKFGRKKLEEIAKVHFATTQKANKYL</sequence>
<dbReference type="InterPro" id="IPR012337">
    <property type="entry name" value="RNaseH-like_sf"/>
</dbReference>
<evidence type="ECO:0000256" key="6">
    <source>
        <dbReference type="ARBA" id="ARBA00012180"/>
    </source>
</evidence>
<dbReference type="GO" id="GO:0032299">
    <property type="term" value="C:ribonuclease H2 complex"/>
    <property type="evidence" value="ECO:0007669"/>
    <property type="project" value="TreeGrafter"/>
</dbReference>
<feature type="domain" description="RNase H type-2" evidence="16">
    <location>
        <begin position="91"/>
        <end position="307"/>
    </location>
</feature>
<dbReference type="PROSITE" id="PS51975">
    <property type="entry name" value="RNASE_H_2"/>
    <property type="match status" value="1"/>
</dbReference>
<comment type="cofactor">
    <cofactor evidence="2">
        <name>Mg(2+)</name>
        <dbReference type="ChEBI" id="CHEBI:18420"/>
    </cofactor>
</comment>
<dbReference type="CDD" id="cd06590">
    <property type="entry name" value="RNase_HII_bacteria_HIII_like"/>
    <property type="match status" value="1"/>
</dbReference>
<dbReference type="GO" id="GO:0005737">
    <property type="term" value="C:cytoplasm"/>
    <property type="evidence" value="ECO:0007669"/>
    <property type="project" value="UniProtKB-SubCell"/>
</dbReference>
<evidence type="ECO:0000256" key="5">
    <source>
        <dbReference type="ARBA" id="ARBA00008378"/>
    </source>
</evidence>
<accession>A0A1H4BRS3</accession>
<evidence type="ECO:0000256" key="15">
    <source>
        <dbReference type="PROSITE-ProRule" id="PRU01319"/>
    </source>
</evidence>
<dbReference type="InterPro" id="IPR001352">
    <property type="entry name" value="RNase_HII/HIII"/>
</dbReference>
<comment type="catalytic activity">
    <reaction evidence="1 14 15">
        <text>Endonucleolytic cleavage to 5'-phosphomonoester.</text>
        <dbReference type="EC" id="3.1.26.4"/>
    </reaction>
</comment>
<evidence type="ECO:0000256" key="11">
    <source>
        <dbReference type="ARBA" id="ARBA00022759"/>
    </source>
</evidence>
<dbReference type="SUPFAM" id="SSF53098">
    <property type="entry name" value="Ribonuclease H-like"/>
    <property type="match status" value="1"/>
</dbReference>
<dbReference type="GO" id="GO:0043137">
    <property type="term" value="P:DNA replication, removal of RNA primer"/>
    <property type="evidence" value="ECO:0007669"/>
    <property type="project" value="TreeGrafter"/>
</dbReference>
<dbReference type="Gene3D" id="3.30.420.10">
    <property type="entry name" value="Ribonuclease H-like superfamily/Ribonuclease H"/>
    <property type="match status" value="1"/>
</dbReference>
<evidence type="ECO:0000256" key="10">
    <source>
        <dbReference type="ARBA" id="ARBA00022723"/>
    </source>
</evidence>
<evidence type="ECO:0000256" key="4">
    <source>
        <dbReference type="ARBA" id="ARBA00004496"/>
    </source>
</evidence>
<dbReference type="STRING" id="571932.SAMN05421743_105126"/>
<feature type="binding site" evidence="14 15">
    <location>
        <position position="203"/>
    </location>
    <ligand>
        <name>a divalent metal cation</name>
        <dbReference type="ChEBI" id="CHEBI:60240"/>
    </ligand>
</feature>
<keyword evidence="18" id="KW-1185">Reference proteome</keyword>
<dbReference type="EC" id="3.1.26.4" evidence="6 14"/>
<evidence type="ECO:0000313" key="18">
    <source>
        <dbReference type="Proteomes" id="UP000198584"/>
    </source>
</evidence>
<dbReference type="GO" id="GO:0006298">
    <property type="term" value="P:mismatch repair"/>
    <property type="evidence" value="ECO:0007669"/>
    <property type="project" value="TreeGrafter"/>
</dbReference>
<dbReference type="FunFam" id="3.30.420.10:FF:000047">
    <property type="entry name" value="Ribonuclease HIII"/>
    <property type="match status" value="1"/>
</dbReference>
<evidence type="ECO:0000259" key="16">
    <source>
        <dbReference type="PROSITE" id="PS51975"/>
    </source>
</evidence>
<dbReference type="GO" id="GO:0004523">
    <property type="term" value="F:RNA-DNA hybrid ribonuclease activity"/>
    <property type="evidence" value="ECO:0007669"/>
    <property type="project" value="UniProtKB-UniRule"/>
</dbReference>
<dbReference type="OrthoDB" id="9777935at2"/>
<keyword evidence="9 14" id="KW-0540">Nuclease</keyword>
<dbReference type="NCBIfam" id="TIGR00716">
    <property type="entry name" value="rnhC"/>
    <property type="match status" value="1"/>
</dbReference>
<name>A0A1H4BRS3_9BACI</name>
<feature type="binding site" evidence="14 15">
    <location>
        <position position="98"/>
    </location>
    <ligand>
        <name>a divalent metal cation</name>
        <dbReference type="ChEBI" id="CHEBI:60240"/>
    </ligand>
</feature>
<dbReference type="AlphaFoldDB" id="A0A1H4BRS3"/>
<comment type="function">
    <text evidence="3 14">Endonuclease that specifically degrades the RNA of RNA-DNA hybrids.</text>
</comment>
<protein>
    <recommendedName>
        <fullName evidence="7 14">Ribonuclease HIII</fullName>
        <shortName evidence="14">RNase HIII</shortName>
        <ecNumber evidence="6 14">3.1.26.4</ecNumber>
    </recommendedName>
</protein>